<evidence type="ECO:0000256" key="2">
    <source>
        <dbReference type="ARBA" id="ARBA00022516"/>
    </source>
</evidence>
<keyword evidence="8" id="KW-1185">Reference proteome</keyword>
<dbReference type="PANTHER" id="PTHR10434">
    <property type="entry name" value="1-ACYL-SN-GLYCEROL-3-PHOSPHATE ACYLTRANSFERASE"/>
    <property type="match status" value="1"/>
</dbReference>
<protein>
    <submittedName>
        <fullName evidence="7">Lysophospholipid acyltransferase family protein</fullName>
    </submittedName>
</protein>
<keyword evidence="5 7" id="KW-0012">Acyltransferase</keyword>
<evidence type="ECO:0000256" key="1">
    <source>
        <dbReference type="ARBA" id="ARBA00005189"/>
    </source>
</evidence>
<evidence type="ECO:0000313" key="7">
    <source>
        <dbReference type="EMBL" id="GAA0456165.1"/>
    </source>
</evidence>
<evidence type="ECO:0000256" key="5">
    <source>
        <dbReference type="ARBA" id="ARBA00023315"/>
    </source>
</evidence>
<dbReference type="Proteomes" id="UP001500909">
    <property type="component" value="Unassembled WGS sequence"/>
</dbReference>
<comment type="caution">
    <text evidence="7">The sequence shown here is derived from an EMBL/GenBank/DDBJ whole genome shotgun (WGS) entry which is preliminary data.</text>
</comment>
<dbReference type="CDD" id="cd07989">
    <property type="entry name" value="LPLAT_AGPAT-like"/>
    <property type="match status" value="1"/>
</dbReference>
<sequence length="285" mass="29726">MSAHSAAPGAARPGVWDTLSTCTSGCIAHGAPRVPLAGIARRAASFAHVLLRAAADRDRLAEPGRLRRHARAALGALEVALAHEGPLLTVGPEEAGGAARTGTLVVANHISWLDILALLAVEPVPMLAKREVAGWPVMGPLARRAGTRFLDRGSPRALPLAVADLAAALRGGRSVVVYPQATTWCSATDGDFRRATFQAAVDAGAPVRPVTVQYLQHGTPSTVASFVGEEDLASSLRRVLAAGGLTARVTVHAPLLPDGRDRRELAAAAQSVVLGRRYPEPVRHV</sequence>
<keyword evidence="2" id="KW-0444">Lipid biosynthesis</keyword>
<dbReference type="Pfam" id="PF01553">
    <property type="entry name" value="Acyltransferase"/>
    <property type="match status" value="1"/>
</dbReference>
<evidence type="ECO:0000256" key="3">
    <source>
        <dbReference type="ARBA" id="ARBA00022679"/>
    </source>
</evidence>
<keyword evidence="3" id="KW-0808">Transferase</keyword>
<reference evidence="8" key="1">
    <citation type="journal article" date="2019" name="Int. J. Syst. Evol. Microbiol.">
        <title>The Global Catalogue of Microorganisms (GCM) 10K type strain sequencing project: providing services to taxonomists for standard genome sequencing and annotation.</title>
        <authorList>
            <consortium name="The Broad Institute Genomics Platform"/>
            <consortium name="The Broad Institute Genome Sequencing Center for Infectious Disease"/>
            <person name="Wu L."/>
            <person name="Ma J."/>
        </authorList>
    </citation>
    <scope>NUCLEOTIDE SEQUENCE [LARGE SCALE GENOMIC DNA]</scope>
    <source>
        <strain evidence="8">JCM 4805</strain>
    </source>
</reference>
<proteinExistence type="predicted"/>
<gene>
    <name evidence="7" type="ORF">GCM10010361_20240</name>
</gene>
<evidence type="ECO:0000256" key="4">
    <source>
        <dbReference type="ARBA" id="ARBA00023098"/>
    </source>
</evidence>
<dbReference type="SUPFAM" id="SSF69593">
    <property type="entry name" value="Glycerol-3-phosphate (1)-acyltransferase"/>
    <property type="match status" value="1"/>
</dbReference>
<dbReference type="InterPro" id="IPR002123">
    <property type="entry name" value="Plipid/glycerol_acylTrfase"/>
</dbReference>
<evidence type="ECO:0000313" key="8">
    <source>
        <dbReference type="Proteomes" id="UP001500909"/>
    </source>
</evidence>
<dbReference type="PANTHER" id="PTHR10434:SF64">
    <property type="entry name" value="1-ACYL-SN-GLYCEROL-3-PHOSPHATE ACYLTRANSFERASE-RELATED"/>
    <property type="match status" value="1"/>
</dbReference>
<keyword evidence="4" id="KW-0443">Lipid metabolism</keyword>
<feature type="domain" description="Phospholipid/glycerol acyltransferase" evidence="6">
    <location>
        <begin position="103"/>
        <end position="215"/>
    </location>
</feature>
<dbReference type="RefSeq" id="WP_346094638.1">
    <property type="nucleotide sequence ID" value="NZ_BAAABY010000014.1"/>
</dbReference>
<evidence type="ECO:0000259" key="6">
    <source>
        <dbReference type="SMART" id="SM00563"/>
    </source>
</evidence>
<comment type="pathway">
    <text evidence="1">Lipid metabolism.</text>
</comment>
<organism evidence="7 8">
    <name type="scientific">Streptomyces olivaceiscleroticus</name>
    <dbReference type="NCBI Taxonomy" id="68245"/>
    <lineage>
        <taxon>Bacteria</taxon>
        <taxon>Bacillati</taxon>
        <taxon>Actinomycetota</taxon>
        <taxon>Actinomycetes</taxon>
        <taxon>Kitasatosporales</taxon>
        <taxon>Streptomycetaceae</taxon>
        <taxon>Streptomyces</taxon>
    </lineage>
</organism>
<name>A0ABP3JNS6_9ACTN</name>
<dbReference type="GO" id="GO:0016746">
    <property type="term" value="F:acyltransferase activity"/>
    <property type="evidence" value="ECO:0007669"/>
    <property type="project" value="UniProtKB-KW"/>
</dbReference>
<dbReference type="SMART" id="SM00563">
    <property type="entry name" value="PlsC"/>
    <property type="match status" value="1"/>
</dbReference>
<dbReference type="EMBL" id="BAAABY010000014">
    <property type="protein sequence ID" value="GAA0456165.1"/>
    <property type="molecule type" value="Genomic_DNA"/>
</dbReference>
<accession>A0ABP3JNS6</accession>